<dbReference type="Pfam" id="PF13967">
    <property type="entry name" value="RSN1_TM"/>
    <property type="match status" value="1"/>
</dbReference>
<keyword evidence="2" id="KW-0472">Membrane</keyword>
<proteinExistence type="predicted"/>
<feature type="transmembrane region" description="Helical" evidence="2">
    <location>
        <begin position="209"/>
        <end position="232"/>
    </location>
</feature>
<sequence>MDGYFFLRYLKMLLQIFGGALPLLLSVLLPLNFMAGKGTGPVADTTDGHRWNVTGMDQLAWGNIRPENSNRYWAHFSMAVVTVAWVCFNFALECRHYITTQRRRMAPLVEPAPAMPSAPRCTELKTASPRSNDDSMAEAAGCTHSSTCRQFLTDKTHQQPRSSIKEKSTSTAVNPDLLYPSPDKCPCLAHQDTLDPITRSWWILYVREAAWHAAMMATLIVGAVLAVLSGILSQLSYFSPFRSWPSWLISALQESGFYSLDQFYAVSPKREFEGLDLSSLVVPPRKRQRVDSDLEASVPYWNWSGSSTAPDIFQASSKPQGLGSPFLTNGYPHGAHTGSLYLSQQSEGTVSVSHEVPEIIGPPEHMQGLGLTLTPDYEHQFAAGDDPTLHFRLGSPSIGPGETQLVPLMPDSVPSPTTEPYQDGVFVRNTPAPTILSEPPAYISLTLRVLTMRS</sequence>
<keyword evidence="2" id="KW-1133">Transmembrane helix</keyword>
<keyword evidence="2" id="KW-0812">Transmembrane</keyword>
<protein>
    <submittedName>
        <fullName evidence="4">Late exocytosis, associated with Golgi transport-domain-containing protein</fullName>
    </submittedName>
</protein>
<dbReference type="InterPro" id="IPR032880">
    <property type="entry name" value="CSC1/OSCA1-like_N"/>
</dbReference>
<feature type="compositionally biased region" description="Basic and acidic residues" evidence="1">
    <location>
        <begin position="154"/>
        <end position="168"/>
    </location>
</feature>
<evidence type="ECO:0000256" key="1">
    <source>
        <dbReference type="SAM" id="MobiDB-lite"/>
    </source>
</evidence>
<comment type="caution">
    <text evidence="4">The sequence shown here is derived from an EMBL/GenBank/DDBJ whole genome shotgun (WGS) entry which is preliminary data.</text>
</comment>
<dbReference type="InterPro" id="IPR045122">
    <property type="entry name" value="Csc1-like"/>
</dbReference>
<dbReference type="Proteomes" id="UP001610563">
    <property type="component" value="Unassembled WGS sequence"/>
</dbReference>
<evidence type="ECO:0000259" key="3">
    <source>
        <dbReference type="Pfam" id="PF13967"/>
    </source>
</evidence>
<dbReference type="PANTHER" id="PTHR13018:SF20">
    <property type="entry name" value="SPORULATION-SPECIFIC PROTEIN 75"/>
    <property type="match status" value="1"/>
</dbReference>
<keyword evidence="5" id="KW-1185">Reference proteome</keyword>
<gene>
    <name evidence="4" type="ORF">BJX66DRAFT_344029</name>
</gene>
<feature type="region of interest" description="Disordered" evidence="1">
    <location>
        <begin position="154"/>
        <end position="173"/>
    </location>
</feature>
<evidence type="ECO:0000313" key="5">
    <source>
        <dbReference type="Proteomes" id="UP001610563"/>
    </source>
</evidence>
<feature type="transmembrane region" description="Helical" evidence="2">
    <location>
        <begin position="12"/>
        <end position="31"/>
    </location>
</feature>
<name>A0ABR4FMJ8_9EURO</name>
<reference evidence="4 5" key="1">
    <citation type="submission" date="2024-07" db="EMBL/GenBank/DDBJ databases">
        <title>Section-level genome sequencing and comparative genomics of Aspergillus sections Usti and Cavernicolus.</title>
        <authorList>
            <consortium name="Lawrence Berkeley National Laboratory"/>
            <person name="Nybo J.L."/>
            <person name="Vesth T.C."/>
            <person name="Theobald S."/>
            <person name="Frisvad J.C."/>
            <person name="Larsen T.O."/>
            <person name="Kjaerboelling I."/>
            <person name="Rothschild-Mancinelli K."/>
            <person name="Lyhne E.K."/>
            <person name="Kogle M.E."/>
            <person name="Barry K."/>
            <person name="Clum A."/>
            <person name="Na H."/>
            <person name="Ledsgaard L."/>
            <person name="Lin J."/>
            <person name="Lipzen A."/>
            <person name="Kuo A."/>
            <person name="Riley R."/>
            <person name="Mondo S."/>
            <person name="Labutti K."/>
            <person name="Haridas S."/>
            <person name="Pangalinan J."/>
            <person name="Salamov A.A."/>
            <person name="Simmons B.A."/>
            <person name="Magnuson J.K."/>
            <person name="Chen J."/>
            <person name="Drula E."/>
            <person name="Henrissat B."/>
            <person name="Wiebenga A."/>
            <person name="Lubbers R.J."/>
            <person name="Gomes A.C."/>
            <person name="Makela M.R."/>
            <person name="Stajich J."/>
            <person name="Grigoriev I.V."/>
            <person name="Mortensen U.H."/>
            <person name="De Vries R.P."/>
            <person name="Baker S.E."/>
            <person name="Andersen M.R."/>
        </authorList>
    </citation>
    <scope>NUCLEOTIDE SEQUENCE [LARGE SCALE GENOMIC DNA]</scope>
    <source>
        <strain evidence="4 5">CBS 209.92</strain>
    </source>
</reference>
<feature type="region of interest" description="Disordered" evidence="1">
    <location>
        <begin position="117"/>
        <end position="138"/>
    </location>
</feature>
<evidence type="ECO:0000256" key="2">
    <source>
        <dbReference type="SAM" id="Phobius"/>
    </source>
</evidence>
<feature type="transmembrane region" description="Helical" evidence="2">
    <location>
        <begin position="72"/>
        <end position="92"/>
    </location>
</feature>
<feature type="domain" description="CSC1/OSCA1-like N-terminal transmembrane" evidence="3">
    <location>
        <begin position="1"/>
        <end position="90"/>
    </location>
</feature>
<evidence type="ECO:0000313" key="4">
    <source>
        <dbReference type="EMBL" id="KAL2784465.1"/>
    </source>
</evidence>
<dbReference type="PANTHER" id="PTHR13018">
    <property type="entry name" value="PROBABLE MEMBRANE PROTEIN DUF221-RELATED"/>
    <property type="match status" value="1"/>
</dbReference>
<organism evidence="4 5">
    <name type="scientific">Aspergillus keveii</name>
    <dbReference type="NCBI Taxonomy" id="714993"/>
    <lineage>
        <taxon>Eukaryota</taxon>
        <taxon>Fungi</taxon>
        <taxon>Dikarya</taxon>
        <taxon>Ascomycota</taxon>
        <taxon>Pezizomycotina</taxon>
        <taxon>Eurotiomycetes</taxon>
        <taxon>Eurotiomycetidae</taxon>
        <taxon>Eurotiales</taxon>
        <taxon>Aspergillaceae</taxon>
        <taxon>Aspergillus</taxon>
        <taxon>Aspergillus subgen. Nidulantes</taxon>
    </lineage>
</organism>
<dbReference type="EMBL" id="JBFTWV010000179">
    <property type="protein sequence ID" value="KAL2784465.1"/>
    <property type="molecule type" value="Genomic_DNA"/>
</dbReference>
<accession>A0ABR4FMJ8</accession>